<evidence type="ECO:0000256" key="9">
    <source>
        <dbReference type="SAM" id="SignalP"/>
    </source>
</evidence>
<sequence length="436" mass="46798">MNTPFHLLILTLLVASPYKRARLPCFLTVEGRKLNSKGGMIFTVDLIHRDSLLSSQEPKKRLPLSSVSGGRHGSLASSANYQKNDIETEITPGRGDYLMKIAVGTPPSEFIAVADTGSDLIWLQCSSCQTSQTCIPQQAPLFDPTTSSTYQRIACNSPSCTSPDLDSGCLKNDTSRMGACFYDVSYGDHTTSFGVLSTDIITFPSSSANLPSSVFGCGYDQQGSLSSGDGIIGLGAGPLSLVSQLGPNINHKFSYCLVPVFSGATSKMRFGADVARLEGVVSTPLVIKDPPVYYYLTLGGISIGDTLVSVDQDVFIDSGTTLTKLETNIYNGVRDALTKAIGLEPVDSPTEVLDLCFETPQFEKVNPPDMVFQFTGANVALKPINIYLSNQDVTCLTIVPVDGKMIFGNLAQVNFEVGYDLQAQLVSFAPTDCTKY</sequence>
<evidence type="ECO:0000256" key="5">
    <source>
        <dbReference type="ARBA" id="ARBA00022750"/>
    </source>
</evidence>
<dbReference type="GO" id="GO:0005576">
    <property type="term" value="C:extracellular region"/>
    <property type="evidence" value="ECO:0007669"/>
    <property type="project" value="UniProtKB-SubCell"/>
</dbReference>
<dbReference type="Pfam" id="PF14541">
    <property type="entry name" value="TAXi_C"/>
    <property type="match status" value="1"/>
</dbReference>
<dbReference type="GO" id="GO:0004190">
    <property type="term" value="F:aspartic-type endopeptidase activity"/>
    <property type="evidence" value="ECO:0007669"/>
    <property type="project" value="UniProtKB-KW"/>
</dbReference>
<comment type="subcellular location">
    <subcellularLocation>
        <location evidence="1">Secreted</location>
    </subcellularLocation>
</comment>
<protein>
    <recommendedName>
        <fullName evidence="10">Peptidase A1 domain-containing protein</fullName>
    </recommendedName>
</protein>
<dbReference type="InterPro" id="IPR021109">
    <property type="entry name" value="Peptidase_aspartic_dom_sf"/>
</dbReference>
<dbReference type="GO" id="GO:0006508">
    <property type="term" value="P:proteolysis"/>
    <property type="evidence" value="ECO:0007669"/>
    <property type="project" value="UniProtKB-KW"/>
</dbReference>
<reference evidence="11" key="1">
    <citation type="journal article" date="2013" name="J. Plant Res.">
        <title>Effect of fungi and light on seed germination of three Opuntia species from semiarid lands of central Mexico.</title>
        <authorList>
            <person name="Delgado-Sanchez P."/>
            <person name="Jimenez-Bremont J.F."/>
            <person name="Guerrero-Gonzalez Mde L."/>
            <person name="Flores J."/>
        </authorList>
    </citation>
    <scope>NUCLEOTIDE SEQUENCE</scope>
    <source>
        <tissue evidence="11">Cladode</tissue>
    </source>
</reference>
<feature type="chain" id="PRO_5027798831" description="Peptidase A1 domain-containing protein" evidence="9">
    <location>
        <begin position="22"/>
        <end position="436"/>
    </location>
</feature>
<dbReference type="FunFam" id="2.40.70.10:FF:000031">
    <property type="entry name" value="Aspartyl protease AED1"/>
    <property type="match status" value="1"/>
</dbReference>
<dbReference type="FunFam" id="2.40.70.10:FF:000050">
    <property type="entry name" value="Aspartic proteinase CDR1"/>
    <property type="match status" value="1"/>
</dbReference>
<feature type="signal peptide" evidence="9">
    <location>
        <begin position="1"/>
        <end position="21"/>
    </location>
</feature>
<dbReference type="InterPro" id="IPR001461">
    <property type="entry name" value="Aspartic_peptidase_A1"/>
</dbReference>
<dbReference type="AlphaFoldDB" id="A0A7C9A4P6"/>
<keyword evidence="5" id="KW-0064">Aspartyl protease</keyword>
<dbReference type="InterPro" id="IPR032861">
    <property type="entry name" value="TAXi_N"/>
</dbReference>
<dbReference type="Gene3D" id="2.40.70.10">
    <property type="entry name" value="Acid Proteases"/>
    <property type="match status" value="2"/>
</dbReference>
<evidence type="ECO:0000256" key="3">
    <source>
        <dbReference type="ARBA" id="ARBA00022525"/>
    </source>
</evidence>
<dbReference type="EMBL" id="GISG01199303">
    <property type="protein sequence ID" value="MBA4658117.1"/>
    <property type="molecule type" value="Transcribed_RNA"/>
</dbReference>
<proteinExistence type="inferred from homology"/>
<keyword evidence="9" id="KW-0732">Signal</keyword>
<accession>A0A7C9A4P6</accession>
<dbReference type="InterPro" id="IPR034161">
    <property type="entry name" value="Pepsin-like_plant"/>
</dbReference>
<evidence type="ECO:0000256" key="8">
    <source>
        <dbReference type="PIRSR" id="PIRSR601461-1"/>
    </source>
</evidence>
<keyword evidence="4" id="KW-0645">Protease</keyword>
<dbReference type="InterPro" id="IPR032799">
    <property type="entry name" value="TAXi_C"/>
</dbReference>
<evidence type="ECO:0000256" key="6">
    <source>
        <dbReference type="ARBA" id="ARBA00022801"/>
    </source>
</evidence>
<evidence type="ECO:0000256" key="4">
    <source>
        <dbReference type="ARBA" id="ARBA00022670"/>
    </source>
</evidence>
<evidence type="ECO:0000313" key="11">
    <source>
        <dbReference type="EMBL" id="MBA4658117.1"/>
    </source>
</evidence>
<feature type="active site" evidence="8">
    <location>
        <position position="115"/>
    </location>
</feature>
<feature type="domain" description="Peptidase A1" evidence="10">
    <location>
        <begin position="97"/>
        <end position="429"/>
    </location>
</feature>
<dbReference type="InterPro" id="IPR033121">
    <property type="entry name" value="PEPTIDASE_A1"/>
</dbReference>
<evidence type="ECO:0000256" key="2">
    <source>
        <dbReference type="ARBA" id="ARBA00007447"/>
    </source>
</evidence>
<dbReference type="PRINTS" id="PR00792">
    <property type="entry name" value="PEPSIN"/>
</dbReference>
<dbReference type="SUPFAM" id="SSF50630">
    <property type="entry name" value="Acid proteases"/>
    <property type="match status" value="1"/>
</dbReference>
<evidence type="ECO:0000256" key="7">
    <source>
        <dbReference type="ARBA" id="ARBA00023180"/>
    </source>
</evidence>
<feature type="active site" evidence="8">
    <location>
        <position position="317"/>
    </location>
</feature>
<dbReference type="PROSITE" id="PS51767">
    <property type="entry name" value="PEPTIDASE_A1"/>
    <property type="match status" value="1"/>
</dbReference>
<keyword evidence="3" id="KW-0964">Secreted</keyword>
<evidence type="ECO:0000259" key="10">
    <source>
        <dbReference type="PROSITE" id="PS51767"/>
    </source>
</evidence>
<dbReference type="Pfam" id="PF14543">
    <property type="entry name" value="TAXi_N"/>
    <property type="match status" value="1"/>
</dbReference>
<keyword evidence="7" id="KW-0325">Glycoprotein</keyword>
<name>A0A7C9A4P6_OPUST</name>
<organism evidence="11">
    <name type="scientific">Opuntia streptacantha</name>
    <name type="common">Prickly pear cactus</name>
    <name type="synonym">Opuntia cardona</name>
    <dbReference type="NCBI Taxonomy" id="393608"/>
    <lineage>
        <taxon>Eukaryota</taxon>
        <taxon>Viridiplantae</taxon>
        <taxon>Streptophyta</taxon>
        <taxon>Embryophyta</taxon>
        <taxon>Tracheophyta</taxon>
        <taxon>Spermatophyta</taxon>
        <taxon>Magnoliopsida</taxon>
        <taxon>eudicotyledons</taxon>
        <taxon>Gunneridae</taxon>
        <taxon>Pentapetalae</taxon>
        <taxon>Caryophyllales</taxon>
        <taxon>Cactineae</taxon>
        <taxon>Cactaceae</taxon>
        <taxon>Opuntioideae</taxon>
        <taxon>Opuntia</taxon>
    </lineage>
</organism>
<dbReference type="PANTHER" id="PTHR47967">
    <property type="entry name" value="OS07G0603500 PROTEIN-RELATED"/>
    <property type="match status" value="1"/>
</dbReference>
<dbReference type="CDD" id="cd05476">
    <property type="entry name" value="pepsin_A_like_plant"/>
    <property type="match status" value="1"/>
</dbReference>
<keyword evidence="6" id="KW-0378">Hydrolase</keyword>
<dbReference type="PANTHER" id="PTHR47967:SF138">
    <property type="entry name" value="ASPARTIC PROTEINASE CDR1-LIKE"/>
    <property type="match status" value="1"/>
</dbReference>
<reference evidence="11" key="2">
    <citation type="submission" date="2020-07" db="EMBL/GenBank/DDBJ databases">
        <authorList>
            <person name="Vera ALvarez R."/>
            <person name="Arias-Moreno D.M."/>
            <person name="Jimenez-Jacinto V."/>
            <person name="Jimenez-Bremont J.F."/>
            <person name="Swaminathan K."/>
            <person name="Moose S.P."/>
            <person name="Guerrero-Gonzalez M.L."/>
            <person name="Marino-Ramirez L."/>
            <person name="Landsman D."/>
            <person name="Rodriguez-Kessler M."/>
            <person name="Delgado-Sanchez P."/>
        </authorList>
    </citation>
    <scope>NUCLEOTIDE SEQUENCE</scope>
    <source>
        <tissue evidence="11">Cladode</tissue>
    </source>
</reference>
<comment type="similarity">
    <text evidence="2">Belongs to the peptidase A1 family.</text>
</comment>
<dbReference type="InterPro" id="IPR051708">
    <property type="entry name" value="Plant_Aspart_Prot_A1"/>
</dbReference>
<evidence type="ECO:0000256" key="1">
    <source>
        <dbReference type="ARBA" id="ARBA00004613"/>
    </source>
</evidence>